<comment type="caution">
    <text evidence="14">The sequence shown here is derived from an EMBL/GenBank/DDBJ whole genome shotgun (WGS) entry which is preliminary data.</text>
</comment>
<feature type="compositionally biased region" description="Low complexity" evidence="12">
    <location>
        <begin position="556"/>
        <end position="568"/>
    </location>
</feature>
<dbReference type="InterPro" id="IPR021925">
    <property type="entry name" value="BAG6"/>
</dbReference>
<feature type="compositionally biased region" description="Low complexity" evidence="12">
    <location>
        <begin position="120"/>
        <end position="139"/>
    </location>
</feature>
<organism evidence="14 15">
    <name type="scientific">Grus japonensis</name>
    <name type="common">Japanese crane</name>
    <name type="synonym">Red-crowned crane</name>
    <dbReference type="NCBI Taxonomy" id="30415"/>
    <lineage>
        <taxon>Eukaryota</taxon>
        <taxon>Metazoa</taxon>
        <taxon>Chordata</taxon>
        <taxon>Craniata</taxon>
        <taxon>Vertebrata</taxon>
        <taxon>Euteleostomi</taxon>
        <taxon>Archelosauria</taxon>
        <taxon>Archosauria</taxon>
        <taxon>Dinosauria</taxon>
        <taxon>Saurischia</taxon>
        <taxon>Theropoda</taxon>
        <taxon>Coelurosauria</taxon>
        <taxon>Aves</taxon>
        <taxon>Neognathae</taxon>
        <taxon>Neoaves</taxon>
        <taxon>Gruiformes</taxon>
        <taxon>Gruidae</taxon>
        <taxon>Grus</taxon>
    </lineage>
</organism>
<dbReference type="AlphaFoldDB" id="A0ABC9XXE6"/>
<keyword evidence="8" id="KW-0156">Chromatin regulator</keyword>
<feature type="region of interest" description="Disordered" evidence="12">
    <location>
        <begin position="526"/>
        <end position="591"/>
    </location>
</feature>
<name>A0ABC9XXE6_GRUJA</name>
<dbReference type="Proteomes" id="UP001623348">
    <property type="component" value="Unassembled WGS sequence"/>
</dbReference>
<feature type="compositionally biased region" description="Pro residues" evidence="12">
    <location>
        <begin position="534"/>
        <end position="555"/>
    </location>
</feature>
<feature type="compositionally biased region" description="Low complexity" evidence="12">
    <location>
        <begin position="976"/>
        <end position="998"/>
    </location>
</feature>
<dbReference type="FunFam" id="3.10.20.90:FF:000041">
    <property type="entry name" value="large proline-rich protein BAG6 isoform X1"/>
    <property type="match status" value="1"/>
</dbReference>
<keyword evidence="4" id="KW-0813">Transport</keyword>
<feature type="region of interest" description="Disordered" evidence="12">
    <location>
        <begin position="119"/>
        <end position="157"/>
    </location>
</feature>
<evidence type="ECO:0000256" key="2">
    <source>
        <dbReference type="ARBA" id="ARBA00004514"/>
    </source>
</evidence>
<dbReference type="GO" id="GO:0006325">
    <property type="term" value="P:chromatin organization"/>
    <property type="evidence" value="ECO:0007669"/>
    <property type="project" value="UniProtKB-KW"/>
</dbReference>
<dbReference type="InterPro" id="IPR000626">
    <property type="entry name" value="Ubiquitin-like_dom"/>
</dbReference>
<keyword evidence="7" id="KW-0053">Apoptosis</keyword>
<evidence type="ECO:0000256" key="10">
    <source>
        <dbReference type="ARBA" id="ARBA00023242"/>
    </source>
</evidence>
<feature type="region of interest" description="Disordered" evidence="12">
    <location>
        <begin position="628"/>
        <end position="702"/>
    </location>
</feature>
<dbReference type="InterPro" id="IPR048926">
    <property type="entry name" value="Bag6_BAGS"/>
</dbReference>
<evidence type="ECO:0000256" key="3">
    <source>
        <dbReference type="ARBA" id="ARBA00004550"/>
    </source>
</evidence>
<feature type="compositionally biased region" description="Pro residues" evidence="12">
    <location>
        <begin position="569"/>
        <end position="582"/>
    </location>
</feature>
<feature type="region of interest" description="Disordered" evidence="12">
    <location>
        <begin position="211"/>
        <end position="269"/>
    </location>
</feature>
<keyword evidence="10" id="KW-0539">Nucleus</keyword>
<feature type="compositionally biased region" description="Low complexity" evidence="12">
    <location>
        <begin position="631"/>
        <end position="645"/>
    </location>
</feature>
<dbReference type="GO" id="GO:0006915">
    <property type="term" value="P:apoptotic process"/>
    <property type="evidence" value="ECO:0007669"/>
    <property type="project" value="UniProtKB-KW"/>
</dbReference>
<dbReference type="GO" id="GO:0005829">
    <property type="term" value="C:cytosol"/>
    <property type="evidence" value="ECO:0007669"/>
    <property type="project" value="UniProtKB-SubCell"/>
</dbReference>
<keyword evidence="5" id="KW-0963">Cytoplasm</keyword>
<evidence type="ECO:0000259" key="13">
    <source>
        <dbReference type="PROSITE" id="PS50053"/>
    </source>
</evidence>
<proteinExistence type="predicted"/>
<evidence type="ECO:0000256" key="12">
    <source>
        <dbReference type="SAM" id="MobiDB-lite"/>
    </source>
</evidence>
<evidence type="ECO:0000256" key="11">
    <source>
        <dbReference type="ARBA" id="ARBA00030033"/>
    </source>
</evidence>
<dbReference type="CDD" id="cd01809">
    <property type="entry name" value="Ubl_BAG6"/>
    <property type="match status" value="1"/>
</dbReference>
<evidence type="ECO:0000313" key="14">
    <source>
        <dbReference type="EMBL" id="GAB0201592.1"/>
    </source>
</evidence>
<comment type="subcellular location">
    <subcellularLocation>
        <location evidence="2">Cytoplasm</location>
        <location evidence="2">Cytosol</location>
    </subcellularLocation>
    <subcellularLocation>
        <location evidence="1">Nucleus</location>
    </subcellularLocation>
    <subcellularLocation>
        <location evidence="3">Secreted</location>
        <location evidence="3">Extracellular exosome</location>
    </subcellularLocation>
</comment>
<feature type="domain" description="Ubiquitin-like" evidence="13">
    <location>
        <begin position="49"/>
        <end position="109"/>
    </location>
</feature>
<dbReference type="SMART" id="SM00213">
    <property type="entry name" value="UBQ"/>
    <property type="match status" value="1"/>
</dbReference>
<reference evidence="14 15" key="1">
    <citation type="submission" date="2024-06" db="EMBL/GenBank/DDBJ databases">
        <title>The draft genome of Grus japonensis, version 3.</title>
        <authorList>
            <person name="Nabeshima K."/>
            <person name="Suzuki S."/>
            <person name="Onuma M."/>
        </authorList>
    </citation>
    <scope>NUCLEOTIDE SEQUENCE [LARGE SCALE GENOMIC DNA]</scope>
    <source>
        <strain evidence="14 15">451A</strain>
    </source>
</reference>
<feature type="compositionally biased region" description="Pro residues" evidence="12">
    <location>
        <begin position="482"/>
        <end position="491"/>
    </location>
</feature>
<dbReference type="GO" id="GO:0005634">
    <property type="term" value="C:nucleus"/>
    <property type="evidence" value="ECO:0007669"/>
    <property type="project" value="UniProtKB-SubCell"/>
</dbReference>
<dbReference type="SUPFAM" id="SSF54236">
    <property type="entry name" value="Ubiquitin-like"/>
    <property type="match status" value="1"/>
</dbReference>
<accession>A0ABC9XXE6</accession>
<evidence type="ECO:0000256" key="6">
    <source>
        <dbReference type="ARBA" id="ARBA00022525"/>
    </source>
</evidence>
<evidence type="ECO:0000256" key="9">
    <source>
        <dbReference type="ARBA" id="ARBA00023186"/>
    </source>
</evidence>
<evidence type="ECO:0000256" key="8">
    <source>
        <dbReference type="ARBA" id="ARBA00022853"/>
    </source>
</evidence>
<dbReference type="PANTHER" id="PTHR15204:SF0">
    <property type="entry name" value="LARGE PROLINE-RICH PROTEIN BAG6"/>
    <property type="match status" value="1"/>
</dbReference>
<dbReference type="GO" id="GO:0005576">
    <property type="term" value="C:extracellular region"/>
    <property type="evidence" value="ECO:0007669"/>
    <property type="project" value="UniProtKB-SubCell"/>
</dbReference>
<evidence type="ECO:0000256" key="7">
    <source>
        <dbReference type="ARBA" id="ARBA00022703"/>
    </source>
</evidence>
<dbReference type="Pfam" id="PF12057">
    <property type="entry name" value="BAG6"/>
    <property type="match status" value="1"/>
</dbReference>
<keyword evidence="6" id="KW-0964">Secreted</keyword>
<feature type="region of interest" description="Disordered" evidence="12">
    <location>
        <begin position="1"/>
        <end position="40"/>
    </location>
</feature>
<feature type="compositionally biased region" description="Low complexity" evidence="12">
    <location>
        <begin position="492"/>
        <end position="502"/>
    </location>
</feature>
<feature type="region of interest" description="Disordered" evidence="12">
    <location>
        <begin position="946"/>
        <end position="998"/>
    </location>
</feature>
<dbReference type="Pfam" id="PF20960">
    <property type="entry name" value="Bag6_BAGS"/>
    <property type="match status" value="1"/>
</dbReference>
<keyword evidence="15" id="KW-1185">Reference proteome</keyword>
<keyword evidence="9" id="KW-0143">Chaperone</keyword>
<feature type="compositionally biased region" description="Acidic residues" evidence="12">
    <location>
        <begin position="958"/>
        <end position="969"/>
    </location>
</feature>
<dbReference type="PANTHER" id="PTHR15204">
    <property type="entry name" value="LARGE PROLINE-RICH PROTEIN BAG6"/>
    <property type="match status" value="1"/>
</dbReference>
<feature type="region of interest" description="Disordered" evidence="12">
    <location>
        <begin position="480"/>
        <end position="502"/>
    </location>
</feature>
<dbReference type="EMBL" id="BAAFJT010000032">
    <property type="protein sequence ID" value="GAB0201592.1"/>
    <property type="molecule type" value="Genomic_DNA"/>
</dbReference>
<feature type="compositionally biased region" description="Pro residues" evidence="12">
    <location>
        <begin position="646"/>
        <end position="682"/>
    </location>
</feature>
<evidence type="ECO:0000313" key="15">
    <source>
        <dbReference type="Proteomes" id="UP001623348"/>
    </source>
</evidence>
<dbReference type="PROSITE" id="PS50053">
    <property type="entry name" value="UBIQUITIN_2"/>
    <property type="match status" value="1"/>
</dbReference>
<feature type="compositionally biased region" description="Pro residues" evidence="12">
    <location>
        <begin position="252"/>
        <end position="263"/>
    </location>
</feature>
<feature type="region of interest" description="Disordered" evidence="12">
    <location>
        <begin position="1062"/>
        <end position="1126"/>
    </location>
</feature>
<gene>
    <name evidence="14" type="ORF">GRJ2_002624800</name>
</gene>
<dbReference type="Gene3D" id="3.10.20.90">
    <property type="entry name" value="Phosphatidylinositol 3-kinase Catalytic Subunit, Chain A, domain 1"/>
    <property type="match status" value="1"/>
</dbReference>
<dbReference type="InterPro" id="IPR029071">
    <property type="entry name" value="Ubiquitin-like_domsf"/>
</dbReference>
<feature type="compositionally biased region" description="Basic and acidic residues" evidence="12">
    <location>
        <begin position="1093"/>
        <end position="1105"/>
    </location>
</feature>
<evidence type="ECO:0000256" key="1">
    <source>
        <dbReference type="ARBA" id="ARBA00004123"/>
    </source>
</evidence>
<feature type="compositionally biased region" description="Pro residues" evidence="12">
    <location>
        <begin position="15"/>
        <end position="26"/>
    </location>
</feature>
<feature type="compositionally biased region" description="Basic and acidic residues" evidence="12">
    <location>
        <begin position="1"/>
        <end position="12"/>
    </location>
</feature>
<evidence type="ECO:0000256" key="4">
    <source>
        <dbReference type="ARBA" id="ARBA00022448"/>
    </source>
</evidence>
<sequence length="1126" mass="117783">MRIGICRRDRSHPVAPRPRSAPPGPAAPGDLAARPNRPPRRAAMAEERLEVLVKTLDSQTRSFQVEPEISVREFKERIAGAVSIAAEKQRLIYQGRVLQDDKKLKEYNVGGKVIHLVERAPPQAQSPSSGGPSGLGSSSTPHNGGGPRGPGHDRNANSYVMVGTFNLPIDGSSVDVHINMDQAPVQSEPRVRLLVAQYMLRDIQGILNRLEQGSGGARSPTQAEGPPEEPPAPPAEERMEASEPAATGSEEPPQPGPEPPPAPENAVNHPSPAELVEVLGELRRLEGRLEPFRQRYQEILGSAASADYNNNTEGRDEAQRLVNLVGEGQRLLGNALVALSELRCNLGGPPPRPLHLARPLPHYGPPMLLQQAAIPIQGPPGAQPGPPRVIRISHQTVEPVVMMHMNIQDSGTQAAGGAAGPPGHGLGMGGAPLQLPPLPPEFLQAVAHQITQQAVAAAASAATGQAVGGFQAPARVVIARPTAPPPRPTHPGAPQAAAPAPGGASLAQVISGLVGQLLMQPLVLAQGGSSSASPTPPPSSSSSSPPAPTPPPAGPSPTVGGAPGGPVASAPPPPADSSPSPPVGGAEEPPLAQLLGGLLGAGPAPAVAVAMPGVPAFLQGVADFLQATQGSPAPSSEAPPSIDSPLSPPSPLPPLSPPPPTPPPPPPPPSDESPPSPSPSPSPAAGGGVRPGGPPEPLPPEFFTSVVQGVLSSMLGSLGAPPPGPPESIAAFLQRLSGSPGFLEAGGQGPEGFFGALLALICQHLSMVDVVLLLHGRCQPLQRLQPLLRRCFRQRYLGGREPTDANVRAVTHTLITGLEEFIRESFAGVRVADGVDITRTNVEFLQEQFNRIALHVLRCTDGTFGPRLLELCNRGLFECLALNLHCLRGERAALGALISDRIRRLSADVSPSLVSWLTAVVGMRLQAVLEQMPVTPEQVLPYVRRLGEPAPPQPLPEEPMDVQEAEPPLEDAQRDGAGSPAPATTAEEALPPESEPWAAAVPPEWVPIIREDIQTQRKVKQQPPLSDAYLTGMPAKRRKTMQAEGPPLLLAEAVGRAARAVGVRPLGPPESLSRELSEGPLQEGYRQQLQADLQRRLRADPDFSPRRFPNAHRAFNEGPPPRGPPQ</sequence>
<protein>
    <recommendedName>
        <fullName evidence="11">BCL2-associated athanogene 6</fullName>
    </recommendedName>
</protein>
<dbReference type="Pfam" id="PF00240">
    <property type="entry name" value="ubiquitin"/>
    <property type="match status" value="1"/>
</dbReference>
<evidence type="ECO:0000256" key="5">
    <source>
        <dbReference type="ARBA" id="ARBA00022490"/>
    </source>
</evidence>